<feature type="transmembrane region" description="Helical" evidence="9">
    <location>
        <begin position="1042"/>
        <end position="1063"/>
    </location>
</feature>
<dbReference type="Pfam" id="PF00664">
    <property type="entry name" value="ABC_membrane"/>
    <property type="match status" value="2"/>
</dbReference>
<feature type="transmembrane region" description="Helical" evidence="9">
    <location>
        <begin position="219"/>
        <end position="238"/>
    </location>
</feature>
<dbReference type="InterPro" id="IPR003593">
    <property type="entry name" value="AAA+_ATPase"/>
</dbReference>
<dbReference type="CDD" id="cd18604">
    <property type="entry name" value="ABC_6TM_VMR1_D2_like"/>
    <property type="match status" value="1"/>
</dbReference>
<dbReference type="GO" id="GO:0000329">
    <property type="term" value="C:fungal-type vacuole membrane"/>
    <property type="evidence" value="ECO:0007669"/>
    <property type="project" value="TreeGrafter"/>
</dbReference>
<feature type="domain" description="ABC transmembrane type-1" evidence="11">
    <location>
        <begin position="492"/>
        <end position="654"/>
    </location>
</feature>
<evidence type="ECO:0000259" key="10">
    <source>
        <dbReference type="PROSITE" id="PS50893"/>
    </source>
</evidence>
<dbReference type="KEGG" id="plj:28888271"/>
<feature type="transmembrane region" description="Helical" evidence="9">
    <location>
        <begin position="156"/>
        <end position="176"/>
    </location>
</feature>
<evidence type="ECO:0000256" key="6">
    <source>
        <dbReference type="ARBA" id="ARBA00022840"/>
    </source>
</evidence>
<keyword evidence="7 9" id="KW-1133">Transmembrane helix</keyword>
<dbReference type="Proteomes" id="UP000078340">
    <property type="component" value="Unassembled WGS sequence"/>
</dbReference>
<feature type="transmembrane region" description="Helical" evidence="9">
    <location>
        <begin position="244"/>
        <end position="264"/>
    </location>
</feature>
<feature type="transmembrane region" description="Helical" evidence="9">
    <location>
        <begin position="591"/>
        <end position="614"/>
    </location>
</feature>
<evidence type="ECO:0000313" key="12">
    <source>
        <dbReference type="EMBL" id="OAQ89733.1"/>
    </source>
</evidence>
<keyword evidence="3 9" id="KW-0812">Transmembrane</keyword>
<dbReference type="SMART" id="SM00382">
    <property type="entry name" value="AAA"/>
    <property type="match status" value="2"/>
</dbReference>
<feature type="transmembrane region" description="Helical" evidence="9">
    <location>
        <begin position="393"/>
        <end position="413"/>
    </location>
</feature>
<dbReference type="InterPro" id="IPR050173">
    <property type="entry name" value="ABC_transporter_C-like"/>
</dbReference>
<evidence type="ECO:0000313" key="13">
    <source>
        <dbReference type="Proteomes" id="UP000078340"/>
    </source>
</evidence>
<evidence type="ECO:0000256" key="4">
    <source>
        <dbReference type="ARBA" id="ARBA00022737"/>
    </source>
</evidence>
<dbReference type="CDD" id="cd18596">
    <property type="entry name" value="ABC_6TM_VMR1_D1_like"/>
    <property type="match status" value="1"/>
</dbReference>
<dbReference type="SUPFAM" id="SSF52540">
    <property type="entry name" value="P-loop containing nucleoside triphosphate hydrolases"/>
    <property type="match status" value="2"/>
</dbReference>
<dbReference type="PANTHER" id="PTHR24223:SF353">
    <property type="entry name" value="ABC TRANSPORTER ATP-BINDING PROTEIN_PERMEASE VMR1-RELATED"/>
    <property type="match status" value="1"/>
</dbReference>
<evidence type="ECO:0000256" key="1">
    <source>
        <dbReference type="ARBA" id="ARBA00004370"/>
    </source>
</evidence>
<feature type="transmembrane region" description="Helical" evidence="9">
    <location>
        <begin position="1213"/>
        <end position="1235"/>
    </location>
</feature>
<dbReference type="GO" id="GO:0005524">
    <property type="term" value="F:ATP binding"/>
    <property type="evidence" value="ECO:0007669"/>
    <property type="project" value="UniProtKB-KW"/>
</dbReference>
<dbReference type="PROSITE" id="PS50893">
    <property type="entry name" value="ABC_TRANSPORTER_2"/>
    <property type="match status" value="2"/>
</dbReference>
<evidence type="ECO:0000256" key="9">
    <source>
        <dbReference type="SAM" id="Phobius"/>
    </source>
</evidence>
<dbReference type="GO" id="GO:0016887">
    <property type="term" value="F:ATP hydrolysis activity"/>
    <property type="evidence" value="ECO:0007669"/>
    <property type="project" value="InterPro"/>
</dbReference>
<proteinExistence type="predicted"/>
<dbReference type="Gene3D" id="1.20.1560.10">
    <property type="entry name" value="ABC transporter type 1, transmembrane domain"/>
    <property type="match status" value="2"/>
</dbReference>
<accession>A0A179HK33</accession>
<organism evidence="12 13">
    <name type="scientific">Purpureocillium lilacinum</name>
    <name type="common">Paecilomyces lilacinus</name>
    <dbReference type="NCBI Taxonomy" id="33203"/>
    <lineage>
        <taxon>Eukaryota</taxon>
        <taxon>Fungi</taxon>
        <taxon>Dikarya</taxon>
        <taxon>Ascomycota</taxon>
        <taxon>Pezizomycotina</taxon>
        <taxon>Sordariomycetes</taxon>
        <taxon>Hypocreomycetidae</taxon>
        <taxon>Hypocreales</taxon>
        <taxon>Ophiocordycipitaceae</taxon>
        <taxon>Purpureocillium</taxon>
    </lineage>
</organism>
<protein>
    <submittedName>
        <fullName evidence="12">ATP-dependent bile acid permease</fullName>
    </submittedName>
</protein>
<comment type="caution">
    <text evidence="12">The sequence shown here is derived from an EMBL/GenBank/DDBJ whole genome shotgun (WGS) entry which is preliminary data.</text>
</comment>
<feature type="transmembrane region" description="Helical" evidence="9">
    <location>
        <begin position="503"/>
        <end position="527"/>
    </location>
</feature>
<feature type="transmembrane region" description="Helical" evidence="9">
    <location>
        <begin position="1006"/>
        <end position="1030"/>
    </location>
</feature>
<dbReference type="EMBL" id="LSBI01000005">
    <property type="protein sequence ID" value="OAQ89733.1"/>
    <property type="molecule type" value="Genomic_DNA"/>
</dbReference>
<reference evidence="12 13" key="1">
    <citation type="submission" date="2016-02" db="EMBL/GenBank/DDBJ databases">
        <title>Biosynthesis of antibiotic leucinostatins and their inhibition on Phytophthora in bio-control Purpureocillium lilacinum.</title>
        <authorList>
            <person name="Wang G."/>
            <person name="Liu Z."/>
            <person name="Lin R."/>
            <person name="Li E."/>
            <person name="Mao Z."/>
            <person name="Ling J."/>
            <person name="Yin W."/>
            <person name="Xie B."/>
        </authorList>
    </citation>
    <scope>NUCLEOTIDE SEQUENCE [LARGE SCALE GENOMIC DNA]</scope>
    <source>
        <strain evidence="12">PLFJ-1</strain>
    </source>
</reference>
<dbReference type="PANTHER" id="PTHR24223">
    <property type="entry name" value="ATP-BINDING CASSETTE SUB-FAMILY C"/>
    <property type="match status" value="1"/>
</dbReference>
<name>A0A179HK33_PURLI</name>
<dbReference type="SUPFAM" id="SSF90123">
    <property type="entry name" value="ABC transporter transmembrane region"/>
    <property type="match status" value="2"/>
</dbReference>
<evidence type="ECO:0000256" key="5">
    <source>
        <dbReference type="ARBA" id="ARBA00022741"/>
    </source>
</evidence>
<dbReference type="Pfam" id="PF00005">
    <property type="entry name" value="ABC_tran"/>
    <property type="match status" value="2"/>
</dbReference>
<feature type="transmembrane region" description="Helical" evidence="9">
    <location>
        <begin position="356"/>
        <end position="381"/>
    </location>
</feature>
<dbReference type="InterPro" id="IPR027417">
    <property type="entry name" value="P-loop_NTPase"/>
</dbReference>
<dbReference type="GO" id="GO:0140359">
    <property type="term" value="F:ABC-type transporter activity"/>
    <property type="evidence" value="ECO:0007669"/>
    <property type="project" value="InterPro"/>
</dbReference>
<feature type="domain" description="ABC transmembrane type-1" evidence="11">
    <location>
        <begin position="1009"/>
        <end position="1270"/>
    </location>
</feature>
<keyword evidence="6" id="KW-0067">ATP-binding</keyword>
<evidence type="ECO:0000259" key="11">
    <source>
        <dbReference type="PROSITE" id="PS50929"/>
    </source>
</evidence>
<keyword evidence="4" id="KW-0677">Repeat</keyword>
<feature type="domain" description="ABC transporter" evidence="10">
    <location>
        <begin position="1308"/>
        <end position="1539"/>
    </location>
</feature>
<keyword evidence="2" id="KW-0813">Transport</keyword>
<dbReference type="PROSITE" id="PS50929">
    <property type="entry name" value="ABC_TM1F"/>
    <property type="match status" value="2"/>
</dbReference>
<feature type="transmembrane region" description="Helical" evidence="9">
    <location>
        <begin position="182"/>
        <end position="199"/>
    </location>
</feature>
<sequence length="1561" mass="171608">MELPLCPGDEGFWHDGRVSACVSRDVLGSLVPSAAAAVSLTVLSIWLAVIWRRSYPESRHDTHNYGLDIQLPATDGNVTTHEPDEEEEEEYLISWLFTGEDSPRASSRCNSQTDYESQSEAVLNDAVGGSRSVNNAAYELPQTVTTLSPAASIIEAIVILASTLAHVVLFVLFPSLSRENTFTLPLAQILTAIYMLALLASRVWSNTVRIRSALQTHSFILYSIQWVCSLVSAHSSLLQDDARLRAVLALLFLATFTILVALHATAPRQLTENSDETTNGILEPAPEDTSSLISLLTLSWVTSYVAKGRRSSPEQPDLDRLGLDQRMSLLAAAFTQTASPSAGLVKRLVLFLKRDILVQGFWAVSMSILLFAPVGFLRSILAYLDKPEHIHNSTIWALALAIFISKLLTGLAATQCDWAGARLGARLKGVLLSEVMAKSLRRSSPRPLPKTRGTTREQKRADSAYVKSFLDLVKVDADVVSTLGCHVHVLWLSAPVQVFAASYALFNIVGISGLAGVACSFIMIPFYPHLLEKQTAAEQRNSHIGGVRSTTMAEFVSGIRIIKYYAWEASFQSRVSSLREAEVANLRVRMFWWSLSMTAGYSVPLVATTVTLFLHCFVAKQRLTAASFFSTLTALATLRAPLDRLSDIAGFVPSAKASMLRITEYLMEPDVLESPSPRRFDTIGFQGASFKWTGSGTQLPQETDSLLMSPRPEFRLTDVNISFAIGKFNAIVGHRGAGKSSLLLALMGEMERVAGRVCLTVDKESTRSLAARYPFCPSDSVAYCAQTPWIQNDTLRANITFGLSFDSWRYKSVLEAVALMHDLPHLQNGDLTIAGENGCWLSVSQRHRLALARALYSTAKVILIDDLLTTLDNSTAKHVLLKAIKGPLMYNRTCIMATCQARMAVPFCDFAVRLDHGKVSAQGTPQELVAAGAVSRNLLTDVTEIFASVAPLPDIPYESTFLSKNLSRVPTDKPKDAAVTPYEVDKLTGTPSWAALVFYIRAMGPLYCLLAAICAFATQQALMLVLNLWATAWVASDYVPVVARPGFHVGVYAAIVAVYILVCRLSDMAAYSRVLAASWSIHERLISRIFHAKFGFFEETPTADIAKRFTGDVDTMDGDLAPSIVSALHLSSNLVMSLGVISASAMYTNVSRQLRRVAAVKKLPLEQRLREMLRGNVTIRAYGRQAEFTEQCHRLADQLSRPNVLLAASREWITLRVAFLGAFMSFSATALVVWYKDAISSGLAGLVLAYALTSTESLVVLAQVCSQGHQALNSVERIKEYMETEQECLDPTRERPAPSYSWPRGGHIRFRSFATKHNSTLSPTMRDFDLQVDANRRLGIVGDIGGKESSLGLALIRVLLPSHGRIELDGVDIASLRLDVLRQFVTVVPREPTLFSGSLRENLDPDMVQDEDRLYELLESLHVPQLLPGLDLDDYLPEGLSRAQKQIICIARAMLRQSLVLVLDEATSMFDSATDQRVQVALRDGIAAGTTVIAISQRLTTVADYDRIIVMTSSGGIAEDGPPMKLLDRYDERSDDDAVFRTMCKRAGKLRLMEHLAGLRR</sequence>
<dbReference type="InterPro" id="IPR036640">
    <property type="entry name" value="ABC1_TM_sf"/>
</dbReference>
<evidence type="ECO:0000256" key="8">
    <source>
        <dbReference type="ARBA" id="ARBA00023136"/>
    </source>
</evidence>
<dbReference type="GeneID" id="28888271"/>
<gene>
    <name evidence="12" type="ORF">VFPFJ_06147</name>
</gene>
<dbReference type="InterPro" id="IPR003439">
    <property type="entry name" value="ABC_transporter-like_ATP-bd"/>
</dbReference>
<dbReference type="InterPro" id="IPR011527">
    <property type="entry name" value="ABC1_TM_dom"/>
</dbReference>
<keyword evidence="5" id="KW-0547">Nucleotide-binding</keyword>
<feature type="transmembrane region" description="Helical" evidence="9">
    <location>
        <begin position="30"/>
        <end position="51"/>
    </location>
</feature>
<comment type="subcellular location">
    <subcellularLocation>
        <location evidence="1">Membrane</location>
    </subcellularLocation>
</comment>
<evidence type="ECO:0000256" key="3">
    <source>
        <dbReference type="ARBA" id="ARBA00022692"/>
    </source>
</evidence>
<feature type="domain" description="ABC transporter" evidence="10">
    <location>
        <begin position="701"/>
        <end position="941"/>
    </location>
</feature>
<keyword evidence="8 9" id="KW-0472">Membrane</keyword>
<evidence type="ECO:0000256" key="2">
    <source>
        <dbReference type="ARBA" id="ARBA00022448"/>
    </source>
</evidence>
<dbReference type="Gene3D" id="3.40.50.300">
    <property type="entry name" value="P-loop containing nucleotide triphosphate hydrolases"/>
    <property type="match status" value="2"/>
</dbReference>
<evidence type="ECO:0000256" key="7">
    <source>
        <dbReference type="ARBA" id="ARBA00022989"/>
    </source>
</evidence>